<dbReference type="AlphaFoldDB" id="B9TNC0"/>
<proteinExistence type="predicted"/>
<protein>
    <submittedName>
        <fullName evidence="2">Uncharacterized protein</fullName>
    </submittedName>
</protein>
<accession>B9TNC0</accession>
<dbReference type="Proteomes" id="UP000008311">
    <property type="component" value="Unassembled WGS sequence"/>
</dbReference>
<feature type="region of interest" description="Disordered" evidence="1">
    <location>
        <begin position="1"/>
        <end position="71"/>
    </location>
</feature>
<evidence type="ECO:0000256" key="1">
    <source>
        <dbReference type="SAM" id="MobiDB-lite"/>
    </source>
</evidence>
<sequence>MPCAMSAARRGRGRISREVSISVAKSSTEQSASRNHVCPPEGRGRGFISSPPMPSGGPMLRTSLSAISRAE</sequence>
<name>B9TNC0_RICCO</name>
<reference evidence="3" key="1">
    <citation type="journal article" date="2010" name="Nat. Biotechnol.">
        <title>Draft genome sequence of the oilseed species Ricinus communis.</title>
        <authorList>
            <person name="Chan A.P."/>
            <person name="Crabtree J."/>
            <person name="Zhao Q."/>
            <person name="Lorenzi H."/>
            <person name="Orvis J."/>
            <person name="Puiu D."/>
            <person name="Melake-Berhan A."/>
            <person name="Jones K.M."/>
            <person name="Redman J."/>
            <person name="Chen G."/>
            <person name="Cahoon E.B."/>
            <person name="Gedil M."/>
            <person name="Stanke M."/>
            <person name="Haas B.J."/>
            <person name="Wortman J.R."/>
            <person name="Fraser-Liggett C.M."/>
            <person name="Ravel J."/>
            <person name="Rabinowicz P.D."/>
        </authorList>
    </citation>
    <scope>NUCLEOTIDE SEQUENCE [LARGE SCALE GENOMIC DNA]</scope>
    <source>
        <strain evidence="3">cv. Hale</strain>
    </source>
</reference>
<feature type="compositionally biased region" description="Polar residues" evidence="1">
    <location>
        <begin position="62"/>
        <end position="71"/>
    </location>
</feature>
<gene>
    <name evidence="2" type="ORF">RCOM_1991520</name>
</gene>
<dbReference type="InParanoid" id="B9TNC0"/>
<organism evidence="2 3">
    <name type="scientific">Ricinus communis</name>
    <name type="common">Castor bean</name>
    <dbReference type="NCBI Taxonomy" id="3988"/>
    <lineage>
        <taxon>Eukaryota</taxon>
        <taxon>Viridiplantae</taxon>
        <taxon>Streptophyta</taxon>
        <taxon>Embryophyta</taxon>
        <taxon>Tracheophyta</taxon>
        <taxon>Spermatophyta</taxon>
        <taxon>Magnoliopsida</taxon>
        <taxon>eudicotyledons</taxon>
        <taxon>Gunneridae</taxon>
        <taxon>Pentapetalae</taxon>
        <taxon>rosids</taxon>
        <taxon>fabids</taxon>
        <taxon>Malpighiales</taxon>
        <taxon>Euphorbiaceae</taxon>
        <taxon>Acalyphoideae</taxon>
        <taxon>Acalypheae</taxon>
        <taxon>Ricinus</taxon>
    </lineage>
</organism>
<dbReference type="EMBL" id="EQ992020">
    <property type="protein sequence ID" value="EEF22643.1"/>
    <property type="molecule type" value="Genomic_DNA"/>
</dbReference>
<keyword evidence="3" id="KW-1185">Reference proteome</keyword>
<feature type="compositionally biased region" description="Polar residues" evidence="1">
    <location>
        <begin position="24"/>
        <end position="34"/>
    </location>
</feature>
<evidence type="ECO:0000313" key="3">
    <source>
        <dbReference type="Proteomes" id="UP000008311"/>
    </source>
</evidence>
<evidence type="ECO:0000313" key="2">
    <source>
        <dbReference type="EMBL" id="EEF22643.1"/>
    </source>
</evidence>